<name>A0A1L8QSF2_9ENTE</name>
<dbReference type="PRINTS" id="PR00455">
    <property type="entry name" value="HTHTETR"/>
</dbReference>
<dbReference type="Gene3D" id="1.10.357.10">
    <property type="entry name" value="Tetracycline Repressor, domain 2"/>
    <property type="match status" value="1"/>
</dbReference>
<dbReference type="PROSITE" id="PS01081">
    <property type="entry name" value="HTH_TETR_1"/>
    <property type="match status" value="1"/>
</dbReference>
<dbReference type="EMBL" id="JXKD01000008">
    <property type="protein sequence ID" value="OJG10441.1"/>
    <property type="molecule type" value="Genomic_DNA"/>
</dbReference>
<dbReference type="Pfam" id="PF17924">
    <property type="entry name" value="TetR_C_19"/>
    <property type="match status" value="1"/>
</dbReference>
<dbReference type="PANTHER" id="PTHR43479">
    <property type="entry name" value="ACREF/ENVCD OPERON REPRESSOR-RELATED"/>
    <property type="match status" value="1"/>
</dbReference>
<dbReference type="InterPro" id="IPR023772">
    <property type="entry name" value="DNA-bd_HTH_TetR-type_CS"/>
</dbReference>
<dbReference type="InterPro" id="IPR009057">
    <property type="entry name" value="Homeodomain-like_sf"/>
</dbReference>
<dbReference type="Pfam" id="PF00440">
    <property type="entry name" value="TetR_N"/>
    <property type="match status" value="1"/>
</dbReference>
<reference evidence="4 5" key="1">
    <citation type="submission" date="2014-12" db="EMBL/GenBank/DDBJ databases">
        <title>Draft genome sequences of 29 type strains of Enterococci.</title>
        <authorList>
            <person name="Zhong Z."/>
            <person name="Sun Z."/>
            <person name="Liu W."/>
            <person name="Zhang W."/>
            <person name="Zhang H."/>
        </authorList>
    </citation>
    <scope>NUCLEOTIDE SEQUENCE [LARGE SCALE GENOMIC DNA]</scope>
    <source>
        <strain evidence="4 5">DSM 17690</strain>
    </source>
</reference>
<comment type="caution">
    <text evidence="4">The sequence shown here is derived from an EMBL/GenBank/DDBJ whole genome shotgun (WGS) entry which is preliminary data.</text>
</comment>
<dbReference type="AlphaFoldDB" id="A0A1L8QSF2"/>
<dbReference type="RefSeq" id="WP_071874917.1">
    <property type="nucleotide sequence ID" value="NZ_JBHSHF010000017.1"/>
</dbReference>
<dbReference type="InterPro" id="IPR001647">
    <property type="entry name" value="HTH_TetR"/>
</dbReference>
<dbReference type="InterPro" id="IPR050624">
    <property type="entry name" value="HTH-type_Tx_Regulator"/>
</dbReference>
<dbReference type="GO" id="GO:0003677">
    <property type="term" value="F:DNA binding"/>
    <property type="evidence" value="ECO:0007669"/>
    <property type="project" value="UniProtKB-UniRule"/>
</dbReference>
<dbReference type="PANTHER" id="PTHR43479:SF11">
    <property type="entry name" value="ACREF_ENVCD OPERON REPRESSOR-RELATED"/>
    <property type="match status" value="1"/>
</dbReference>
<dbReference type="STRING" id="328396.RU93_GL002220"/>
<dbReference type="Proteomes" id="UP000182149">
    <property type="component" value="Unassembled WGS sequence"/>
</dbReference>
<sequence length="223" mass="26288">MPTETFFNLPKEKQQRILKAAAQEFSQAGLNEASIAKVIRMADISRGSFYQYFRDKEDLYYYYFQTLKRSGHRYLIQTIEDKDGDLFAGVEDYFLRLLPEVFEGENRSFFRHLFLNMDSHGFQRVIPCLEKKEGHHAAFHSHEREKNQQELVRVVNQASLNVQNDDELILLFKLLMHLLFSTIAEGCRQQEESANVSLDTMKEQFALKIQWLKKGARKENEHD</sequence>
<feature type="DNA-binding region" description="H-T-H motif" evidence="2">
    <location>
        <begin position="34"/>
        <end position="53"/>
    </location>
</feature>
<evidence type="ECO:0000259" key="3">
    <source>
        <dbReference type="PROSITE" id="PS50977"/>
    </source>
</evidence>
<gene>
    <name evidence="4" type="ORF">RU93_GL002220</name>
</gene>
<feature type="domain" description="HTH tetR-type" evidence="3">
    <location>
        <begin position="11"/>
        <end position="71"/>
    </location>
</feature>
<proteinExistence type="predicted"/>
<evidence type="ECO:0000256" key="1">
    <source>
        <dbReference type="ARBA" id="ARBA00023125"/>
    </source>
</evidence>
<keyword evidence="1 2" id="KW-0238">DNA-binding</keyword>
<evidence type="ECO:0000313" key="4">
    <source>
        <dbReference type="EMBL" id="OJG10441.1"/>
    </source>
</evidence>
<dbReference type="SUPFAM" id="SSF46689">
    <property type="entry name" value="Homeodomain-like"/>
    <property type="match status" value="1"/>
</dbReference>
<evidence type="ECO:0000256" key="2">
    <source>
        <dbReference type="PROSITE-ProRule" id="PRU00335"/>
    </source>
</evidence>
<evidence type="ECO:0000313" key="5">
    <source>
        <dbReference type="Proteomes" id="UP000182149"/>
    </source>
</evidence>
<dbReference type="OrthoDB" id="9812484at2"/>
<organism evidence="4 5">
    <name type="scientific">Enterococcus aquimarinus</name>
    <dbReference type="NCBI Taxonomy" id="328396"/>
    <lineage>
        <taxon>Bacteria</taxon>
        <taxon>Bacillati</taxon>
        <taxon>Bacillota</taxon>
        <taxon>Bacilli</taxon>
        <taxon>Lactobacillales</taxon>
        <taxon>Enterococcaceae</taxon>
        <taxon>Enterococcus</taxon>
    </lineage>
</organism>
<dbReference type="PROSITE" id="PS50977">
    <property type="entry name" value="HTH_TETR_2"/>
    <property type="match status" value="1"/>
</dbReference>
<keyword evidence="5" id="KW-1185">Reference proteome</keyword>
<accession>A0A1L8QSF2</accession>
<protein>
    <recommendedName>
        <fullName evidence="3">HTH tetR-type domain-containing protein</fullName>
    </recommendedName>
</protein>